<dbReference type="SMART" id="SM00052">
    <property type="entry name" value="EAL"/>
    <property type="match status" value="1"/>
</dbReference>
<dbReference type="Proteomes" id="UP000293465">
    <property type="component" value="Unassembled WGS sequence"/>
</dbReference>
<dbReference type="AlphaFoldDB" id="A0A4V1Z7N7"/>
<dbReference type="InterPro" id="IPR001633">
    <property type="entry name" value="EAL_dom"/>
</dbReference>
<evidence type="ECO:0000313" key="5">
    <source>
        <dbReference type="Proteomes" id="UP000293465"/>
    </source>
</evidence>
<dbReference type="Proteomes" id="UP000294063">
    <property type="component" value="Unassembled WGS sequence"/>
</dbReference>
<name>A0A4V1Z7N7_9GAMM</name>
<dbReference type="InterPro" id="IPR035919">
    <property type="entry name" value="EAL_sf"/>
</dbReference>
<dbReference type="InterPro" id="IPR050706">
    <property type="entry name" value="Cyclic-di-GMP_PDE-like"/>
</dbReference>
<comment type="caution">
    <text evidence="2">The sequence shown here is derived from an EMBL/GenBank/DDBJ whole genome shotgun (WGS) entry which is preliminary data.</text>
</comment>
<feature type="domain" description="EAL" evidence="1">
    <location>
        <begin position="12"/>
        <end position="267"/>
    </location>
</feature>
<reference evidence="5 6" key="1">
    <citation type="submission" date="2019-02" db="EMBL/GenBank/DDBJ databases">
        <title>Genome sequences of Aliivibrio finisterrensis strains from farmed Atlantic salmon.</title>
        <authorList>
            <person name="Bowman J.P."/>
        </authorList>
    </citation>
    <scope>NUCLEOTIDE SEQUENCE [LARGE SCALE GENOMIC DNA]</scope>
    <source>
        <strain evidence="4 7">A21</strain>
        <strain evidence="2 5">A32</strain>
        <strain evidence="3 6">A46</strain>
    </source>
</reference>
<keyword evidence="7" id="KW-1185">Reference proteome</keyword>
<accession>A0A4V1Z7N7</accession>
<dbReference type="PROSITE" id="PS50883">
    <property type="entry name" value="EAL"/>
    <property type="match status" value="1"/>
</dbReference>
<evidence type="ECO:0000313" key="4">
    <source>
        <dbReference type="EMBL" id="RYU65868.1"/>
    </source>
</evidence>
<evidence type="ECO:0000313" key="6">
    <source>
        <dbReference type="Proteomes" id="UP000294063"/>
    </source>
</evidence>
<evidence type="ECO:0000313" key="2">
    <source>
        <dbReference type="EMBL" id="RYU45972.1"/>
    </source>
</evidence>
<proteinExistence type="predicted"/>
<gene>
    <name evidence="2" type="ORF">ERW49_11785</name>
    <name evidence="4" type="ORF">ERW53_04850</name>
    <name evidence="3" type="ORF">ERW57_04330</name>
</gene>
<dbReference type="PANTHER" id="PTHR33121">
    <property type="entry name" value="CYCLIC DI-GMP PHOSPHODIESTERASE PDEF"/>
    <property type="match status" value="1"/>
</dbReference>
<dbReference type="RefSeq" id="WP_130048111.1">
    <property type="nucleotide sequence ID" value="NZ_SEZJ01000009.1"/>
</dbReference>
<evidence type="ECO:0000313" key="7">
    <source>
        <dbReference type="Proteomes" id="UP000294166"/>
    </source>
</evidence>
<evidence type="ECO:0000259" key="1">
    <source>
        <dbReference type="PROSITE" id="PS50883"/>
    </source>
</evidence>
<dbReference type="GO" id="GO:0071111">
    <property type="term" value="F:cyclic-guanylate-specific phosphodiesterase activity"/>
    <property type="evidence" value="ECO:0007669"/>
    <property type="project" value="InterPro"/>
</dbReference>
<organism evidence="2 5">
    <name type="scientific">Aliivibrio finisterrensis</name>
    <dbReference type="NCBI Taxonomy" id="511998"/>
    <lineage>
        <taxon>Bacteria</taxon>
        <taxon>Pseudomonadati</taxon>
        <taxon>Pseudomonadota</taxon>
        <taxon>Gammaproteobacteria</taxon>
        <taxon>Vibrionales</taxon>
        <taxon>Vibrionaceae</taxon>
        <taxon>Aliivibrio</taxon>
    </lineage>
</organism>
<dbReference type="EMBL" id="SEZN01000006">
    <property type="protein sequence ID" value="RYU65868.1"/>
    <property type="molecule type" value="Genomic_DNA"/>
</dbReference>
<dbReference type="OrthoDB" id="1673646at2"/>
<sequence>MILATPNEFEPYLFIDSKSGSYYSKYDNFILQSVFQPIVDIQNKVIGYEALLRIFDHKMTSIRPDLFFKSKTHSLEDILNIERLSRIIHIRNFSTFASDDCQLFLNVLPESAIHFHQHKLKNINISLLEVRIKQLGLTPQQVTLELLEFHYHDEEGLATAIQGIKEHGFNVAIDDFGCEASSKKRVSSLNPHIIKIDRKLLLQYDKGLTQPLLSAIALAKKENAKVVIEGIETPLQYEKMKALGVEYFQGFLIGKPLPLHQQKHQAA</sequence>
<dbReference type="EMBL" id="SEZJ01000009">
    <property type="protein sequence ID" value="RYU45972.1"/>
    <property type="molecule type" value="Genomic_DNA"/>
</dbReference>
<protein>
    <submittedName>
        <fullName evidence="2">EAL domain-containing protein</fullName>
    </submittedName>
</protein>
<dbReference type="Proteomes" id="UP000294166">
    <property type="component" value="Unassembled WGS sequence"/>
</dbReference>
<dbReference type="Pfam" id="PF00563">
    <property type="entry name" value="EAL"/>
    <property type="match status" value="1"/>
</dbReference>
<dbReference type="GeneID" id="56275738"/>
<dbReference type="Gene3D" id="3.20.20.450">
    <property type="entry name" value="EAL domain"/>
    <property type="match status" value="1"/>
</dbReference>
<dbReference type="EMBL" id="SEZK01000004">
    <property type="protein sequence ID" value="RYU53362.1"/>
    <property type="molecule type" value="Genomic_DNA"/>
</dbReference>
<dbReference type="CDD" id="cd01948">
    <property type="entry name" value="EAL"/>
    <property type="match status" value="1"/>
</dbReference>
<evidence type="ECO:0000313" key="3">
    <source>
        <dbReference type="EMBL" id="RYU53362.1"/>
    </source>
</evidence>
<dbReference type="SUPFAM" id="SSF141868">
    <property type="entry name" value="EAL domain-like"/>
    <property type="match status" value="1"/>
</dbReference>
<dbReference type="PANTHER" id="PTHR33121:SF76">
    <property type="entry name" value="SIGNALING PROTEIN"/>
    <property type="match status" value="1"/>
</dbReference>